<evidence type="ECO:0000256" key="4">
    <source>
        <dbReference type="ARBA" id="ARBA00022980"/>
    </source>
</evidence>
<dbReference type="PRINTS" id="PR00058">
    <property type="entry name" value="RIBOSOMALL5"/>
</dbReference>
<evidence type="ECO:0000313" key="7">
    <source>
        <dbReference type="EMBL" id="KZP33002.1"/>
    </source>
</evidence>
<organism evidence="7 8">
    <name type="scientific">Athelia psychrophila</name>
    <dbReference type="NCBI Taxonomy" id="1759441"/>
    <lineage>
        <taxon>Eukaryota</taxon>
        <taxon>Fungi</taxon>
        <taxon>Dikarya</taxon>
        <taxon>Basidiomycota</taxon>
        <taxon>Agaricomycotina</taxon>
        <taxon>Agaricomycetes</taxon>
        <taxon>Agaricomycetidae</taxon>
        <taxon>Atheliales</taxon>
        <taxon>Atheliaceae</taxon>
        <taxon>Athelia</taxon>
    </lineage>
</organism>
<dbReference type="HAMAP" id="MF_01337_A">
    <property type="entry name" value="Ribosomal_uL18_A"/>
    <property type="match status" value="1"/>
</dbReference>
<proteinExistence type="inferred from homology"/>
<dbReference type="GO" id="GO:0008097">
    <property type="term" value="F:5S rRNA binding"/>
    <property type="evidence" value="ECO:0007669"/>
    <property type="project" value="InterPro"/>
</dbReference>
<dbReference type="InterPro" id="IPR025607">
    <property type="entry name" value="Ribosomal_uL18_C_euk"/>
</dbReference>
<comment type="similarity">
    <text evidence="2">Belongs to the universal ribosomal protein uL18 family.</text>
</comment>
<keyword evidence="3" id="KW-0963">Cytoplasm</keyword>
<reference evidence="7 8" key="1">
    <citation type="journal article" date="2016" name="Mol. Biol. Evol.">
        <title>Comparative Genomics of Early-Diverging Mushroom-Forming Fungi Provides Insights into the Origins of Lignocellulose Decay Capabilities.</title>
        <authorList>
            <person name="Nagy L.G."/>
            <person name="Riley R."/>
            <person name="Tritt A."/>
            <person name="Adam C."/>
            <person name="Daum C."/>
            <person name="Floudas D."/>
            <person name="Sun H."/>
            <person name="Yadav J.S."/>
            <person name="Pangilinan J."/>
            <person name="Larsson K.H."/>
            <person name="Matsuura K."/>
            <person name="Barry K."/>
            <person name="Labutti K."/>
            <person name="Kuo R."/>
            <person name="Ohm R.A."/>
            <person name="Bhattacharya S.S."/>
            <person name="Shirouzu T."/>
            <person name="Yoshinaga Y."/>
            <person name="Martin F.M."/>
            <person name="Grigoriev I.V."/>
            <person name="Hibbett D.S."/>
        </authorList>
    </citation>
    <scope>NUCLEOTIDE SEQUENCE [LARGE SCALE GENOMIC DNA]</scope>
    <source>
        <strain evidence="7 8">CBS 109695</strain>
    </source>
</reference>
<dbReference type="SUPFAM" id="SSF53137">
    <property type="entry name" value="Translational machinery components"/>
    <property type="match status" value="1"/>
</dbReference>
<dbReference type="GO" id="GO:0000027">
    <property type="term" value="P:ribosomal large subunit assembly"/>
    <property type="evidence" value="ECO:0007669"/>
    <property type="project" value="TreeGrafter"/>
</dbReference>
<feature type="domain" description="Large ribosomal subunit protein uL18 C-terminal eukaryotes" evidence="6">
    <location>
        <begin position="238"/>
        <end position="293"/>
    </location>
</feature>
<accession>A0A166VRY1</accession>
<dbReference type="PANTHER" id="PTHR23410">
    <property type="entry name" value="RIBOSOMAL PROTEIN L5-RELATED"/>
    <property type="match status" value="1"/>
</dbReference>
<dbReference type="Proteomes" id="UP000076532">
    <property type="component" value="Unassembled WGS sequence"/>
</dbReference>
<dbReference type="EMBL" id="KV417484">
    <property type="protein sequence ID" value="KZP33002.1"/>
    <property type="molecule type" value="Genomic_DNA"/>
</dbReference>
<evidence type="ECO:0000313" key="8">
    <source>
        <dbReference type="Proteomes" id="UP000076532"/>
    </source>
</evidence>
<dbReference type="FunFam" id="3.30.420.100:FF:000002">
    <property type="entry name" value="60S ribosomal protein L5"/>
    <property type="match status" value="1"/>
</dbReference>
<dbReference type="InterPro" id="IPR057268">
    <property type="entry name" value="Ribosomal_L18"/>
</dbReference>
<evidence type="ECO:0000256" key="2">
    <source>
        <dbReference type="ARBA" id="ARBA00007116"/>
    </source>
</evidence>
<dbReference type="InterPro" id="IPR005485">
    <property type="entry name" value="Rbsml_uL18_euk_arch"/>
</dbReference>
<keyword evidence="4" id="KW-0689">Ribosomal protein</keyword>
<dbReference type="AlphaFoldDB" id="A0A166VRY1"/>
<dbReference type="Gene3D" id="3.30.420.100">
    <property type="match status" value="1"/>
</dbReference>
<gene>
    <name evidence="7" type="ORF">FIBSPDRAFT_848254</name>
</gene>
<dbReference type="Pfam" id="PF14204">
    <property type="entry name" value="Ribosomal_L18_c"/>
    <property type="match status" value="1"/>
</dbReference>
<keyword evidence="5" id="KW-0687">Ribonucleoprotein</keyword>
<sequence>MPFVKKVKSSAYFSRFQVKYRRRREGKTDYYARKRLVTQAKNKYNAPKYRLVVRFTNKEIIAQIVYARLVGDFVLVSARSKELPRYGINHGLTNWCAAYATGLLIARRALTKLGLAEKYEGVTEADGTYTTTEALDDEDAPRPFKAYLDVGLRRTSTGSRVFGALKGASDGGIFIPHSDKRFPGYDPESKELDAETLKKYIFGGHVAEYMESLEEEDDERFKKQFATYLADGVGSEDIEEIFQNGHAAIREDPVFKPTEKEKDWKAESLKFKVIRRTHAERKAAVDAKIEAFKSGRAAEEEDEDEE</sequence>
<keyword evidence="8" id="KW-1185">Reference proteome</keyword>
<evidence type="ECO:0000256" key="1">
    <source>
        <dbReference type="ARBA" id="ARBA00004496"/>
    </source>
</evidence>
<dbReference type="STRING" id="436010.A0A166VRY1"/>
<evidence type="ECO:0000256" key="3">
    <source>
        <dbReference type="ARBA" id="ARBA00022490"/>
    </source>
</evidence>
<evidence type="ECO:0000259" key="6">
    <source>
        <dbReference type="Pfam" id="PF14204"/>
    </source>
</evidence>
<dbReference type="PANTHER" id="PTHR23410:SF12">
    <property type="entry name" value="LARGE RIBOSOMAL SUBUNIT PROTEIN UL18"/>
    <property type="match status" value="1"/>
</dbReference>
<dbReference type="CDD" id="cd00432">
    <property type="entry name" value="Ribosomal_L18_L5e"/>
    <property type="match status" value="1"/>
</dbReference>
<dbReference type="GO" id="GO:0003735">
    <property type="term" value="F:structural constituent of ribosome"/>
    <property type="evidence" value="ECO:0007669"/>
    <property type="project" value="InterPro"/>
</dbReference>
<dbReference type="GO" id="GO:0022625">
    <property type="term" value="C:cytosolic large ribosomal subunit"/>
    <property type="evidence" value="ECO:0007669"/>
    <property type="project" value="TreeGrafter"/>
</dbReference>
<dbReference type="OrthoDB" id="1618453at2759"/>
<name>A0A166VRY1_9AGAM</name>
<comment type="subcellular location">
    <subcellularLocation>
        <location evidence="1">Cytoplasm</location>
    </subcellularLocation>
</comment>
<dbReference type="Pfam" id="PF17144">
    <property type="entry name" value="Ribosomal_L5e"/>
    <property type="match status" value="1"/>
</dbReference>
<dbReference type="GO" id="GO:0006412">
    <property type="term" value="P:translation"/>
    <property type="evidence" value="ECO:0007669"/>
    <property type="project" value="InterPro"/>
</dbReference>
<evidence type="ECO:0000256" key="5">
    <source>
        <dbReference type="ARBA" id="ARBA00023274"/>
    </source>
</evidence>
<protein>
    <recommendedName>
        <fullName evidence="6">Large ribosomal subunit protein uL18 C-terminal eukaryotes domain-containing protein</fullName>
    </recommendedName>
</protein>